<evidence type="ECO:0000313" key="11">
    <source>
        <dbReference type="Proteomes" id="UP000298347"/>
    </source>
</evidence>
<dbReference type="InterPro" id="IPR015424">
    <property type="entry name" value="PyrdxlP-dep_Trfase"/>
</dbReference>
<keyword evidence="3 10" id="KW-0032">Aminotransferase</keyword>
<evidence type="ECO:0000256" key="8">
    <source>
        <dbReference type="ARBA" id="ARBA00023163"/>
    </source>
</evidence>
<evidence type="ECO:0000256" key="2">
    <source>
        <dbReference type="ARBA" id="ARBA00005384"/>
    </source>
</evidence>
<keyword evidence="5" id="KW-0663">Pyridoxal phosphate</keyword>
<dbReference type="InterPro" id="IPR015421">
    <property type="entry name" value="PyrdxlP-dep_Trfase_major"/>
</dbReference>
<reference evidence="10 11" key="1">
    <citation type="journal article" date="2015" name="Int. J. Syst. Evol. Microbiol.">
        <title>Sporolactobacillus shoreae sp. nov. and Sporolactobacillus spathodeae sp. nov., two spore-forming lactic acid bacteria isolated from tree barks in Thailand.</title>
        <authorList>
            <person name="Thamacharoensuk T."/>
            <person name="Kitahara M."/>
            <person name="Ohkuma M."/>
            <person name="Thongchul N."/>
            <person name="Tanasupawat S."/>
        </authorList>
    </citation>
    <scope>NUCLEOTIDE SEQUENCE [LARGE SCALE GENOMIC DNA]</scope>
    <source>
        <strain evidence="10 11">BK92</strain>
    </source>
</reference>
<dbReference type="InterPro" id="IPR004839">
    <property type="entry name" value="Aminotransferase_I/II_large"/>
</dbReference>
<proteinExistence type="inferred from homology"/>
<dbReference type="Proteomes" id="UP000298347">
    <property type="component" value="Unassembled WGS sequence"/>
</dbReference>
<dbReference type="GO" id="GO:0003700">
    <property type="term" value="F:DNA-binding transcription factor activity"/>
    <property type="evidence" value="ECO:0007669"/>
    <property type="project" value="InterPro"/>
</dbReference>
<evidence type="ECO:0000256" key="5">
    <source>
        <dbReference type="ARBA" id="ARBA00022898"/>
    </source>
</evidence>
<dbReference type="SMART" id="SM00345">
    <property type="entry name" value="HTH_GNTR"/>
    <property type="match status" value="1"/>
</dbReference>
<dbReference type="Pfam" id="PF00392">
    <property type="entry name" value="GntR"/>
    <property type="match status" value="1"/>
</dbReference>
<dbReference type="RefSeq" id="WP_135348834.1">
    <property type="nucleotide sequence ID" value="NZ_SRJD01000012.1"/>
</dbReference>
<dbReference type="PANTHER" id="PTHR46577:SF2">
    <property type="entry name" value="TRANSCRIPTIONAL REGULATORY PROTEIN"/>
    <property type="match status" value="1"/>
</dbReference>
<dbReference type="AlphaFoldDB" id="A0A4Z0GNY6"/>
<dbReference type="InterPro" id="IPR036388">
    <property type="entry name" value="WH-like_DNA-bd_sf"/>
</dbReference>
<comment type="similarity">
    <text evidence="2">In the C-terminal section; belongs to the class-I pyridoxal-phosphate-dependent aminotransferase family.</text>
</comment>
<dbReference type="Gene3D" id="1.10.10.10">
    <property type="entry name" value="Winged helix-like DNA-binding domain superfamily/Winged helix DNA-binding domain"/>
    <property type="match status" value="1"/>
</dbReference>
<dbReference type="GO" id="GO:0008483">
    <property type="term" value="F:transaminase activity"/>
    <property type="evidence" value="ECO:0007669"/>
    <property type="project" value="UniProtKB-KW"/>
</dbReference>
<evidence type="ECO:0000256" key="6">
    <source>
        <dbReference type="ARBA" id="ARBA00023015"/>
    </source>
</evidence>
<dbReference type="SUPFAM" id="SSF46785">
    <property type="entry name" value="Winged helix' DNA-binding domain"/>
    <property type="match status" value="1"/>
</dbReference>
<evidence type="ECO:0000256" key="7">
    <source>
        <dbReference type="ARBA" id="ARBA00023125"/>
    </source>
</evidence>
<dbReference type="GO" id="GO:0003677">
    <property type="term" value="F:DNA binding"/>
    <property type="evidence" value="ECO:0007669"/>
    <property type="project" value="UniProtKB-KW"/>
</dbReference>
<evidence type="ECO:0000256" key="4">
    <source>
        <dbReference type="ARBA" id="ARBA00022679"/>
    </source>
</evidence>
<dbReference type="FunFam" id="3.40.640.10:FF:000023">
    <property type="entry name" value="Transcriptional regulator, GntR family"/>
    <property type="match status" value="1"/>
</dbReference>
<keyword evidence="6" id="KW-0805">Transcription regulation</keyword>
<protein>
    <submittedName>
        <fullName evidence="10">PLP-dependent aminotransferase family protein</fullName>
    </submittedName>
</protein>
<dbReference type="InterPro" id="IPR051446">
    <property type="entry name" value="HTH_trans_reg/aminotransferase"/>
</dbReference>
<evidence type="ECO:0000256" key="1">
    <source>
        <dbReference type="ARBA" id="ARBA00001933"/>
    </source>
</evidence>
<keyword evidence="7" id="KW-0238">DNA-binding</keyword>
<dbReference type="InterPro" id="IPR036390">
    <property type="entry name" value="WH_DNA-bd_sf"/>
</dbReference>
<sequence length="478" mass="53826">MILDRQSSVPLHVQVTDYIKEKIRTGEWVVGSRLPSQRNLAEELLVNRSTVIAAFEELAAQELIEGNRGGGTMVVNNTWGLMAGKQMVNWETYVESGQYKPNLPMIRKINEAEFDPAIIRIGTGELSPDLLPSDTFADLLRKTPAQSLALGYQEPKGDLHLREQVSQYLKGIGIAAGSSSILVVSGALQALQLISNGLLDRGSAIMLEKPSYLYSVHVFQSTGMRFVSLPMDAEGLHPGKLADYKREYHGTTVYTIPSFHNPTGTLMSENRRRQLLSVCEKERLPIIEDDVYRDLWFEAPPPPALKSRDKTGNVLYIGSLSKVLSPGLRIGWIVGPQPVIDRLADIKMQSDYGASSLSQWVAGEFLRTGLYEKQVSLVREQLRKRRDDLIDLLHTYFSDIGRWRVPKGGFYIWLNLVPAIDPRQLFERALKKSILLNPGILYDRGARQYLRLSYAYASQKEMEQAIRILRKLVIESGR</sequence>
<evidence type="ECO:0000313" key="10">
    <source>
        <dbReference type="EMBL" id="TGA97624.1"/>
    </source>
</evidence>
<keyword evidence="11" id="KW-1185">Reference proteome</keyword>
<dbReference type="Gene3D" id="3.40.640.10">
    <property type="entry name" value="Type I PLP-dependent aspartate aminotransferase-like (Major domain)"/>
    <property type="match status" value="1"/>
</dbReference>
<dbReference type="SUPFAM" id="SSF53383">
    <property type="entry name" value="PLP-dependent transferases"/>
    <property type="match status" value="1"/>
</dbReference>
<name>A0A4Z0GNY6_9BACL</name>
<evidence type="ECO:0000259" key="9">
    <source>
        <dbReference type="PROSITE" id="PS50949"/>
    </source>
</evidence>
<dbReference type="EMBL" id="SRJD01000012">
    <property type="protein sequence ID" value="TGA97624.1"/>
    <property type="molecule type" value="Genomic_DNA"/>
</dbReference>
<evidence type="ECO:0000256" key="3">
    <source>
        <dbReference type="ARBA" id="ARBA00022576"/>
    </source>
</evidence>
<keyword evidence="8" id="KW-0804">Transcription</keyword>
<dbReference type="InterPro" id="IPR015422">
    <property type="entry name" value="PyrdxlP-dep_Trfase_small"/>
</dbReference>
<dbReference type="CDD" id="cd07377">
    <property type="entry name" value="WHTH_GntR"/>
    <property type="match status" value="1"/>
</dbReference>
<organism evidence="10 11">
    <name type="scientific">Sporolactobacillus shoreae</name>
    <dbReference type="NCBI Taxonomy" id="1465501"/>
    <lineage>
        <taxon>Bacteria</taxon>
        <taxon>Bacillati</taxon>
        <taxon>Bacillota</taxon>
        <taxon>Bacilli</taxon>
        <taxon>Bacillales</taxon>
        <taxon>Sporolactobacillaceae</taxon>
        <taxon>Sporolactobacillus</taxon>
    </lineage>
</organism>
<dbReference type="PRINTS" id="PR00035">
    <property type="entry name" value="HTHGNTR"/>
</dbReference>
<gene>
    <name evidence="10" type="ORF">E4665_10960</name>
</gene>
<dbReference type="GO" id="GO:0030170">
    <property type="term" value="F:pyridoxal phosphate binding"/>
    <property type="evidence" value="ECO:0007669"/>
    <property type="project" value="InterPro"/>
</dbReference>
<dbReference type="PROSITE" id="PS50949">
    <property type="entry name" value="HTH_GNTR"/>
    <property type="match status" value="1"/>
</dbReference>
<comment type="cofactor">
    <cofactor evidence="1">
        <name>pyridoxal 5'-phosphate</name>
        <dbReference type="ChEBI" id="CHEBI:597326"/>
    </cofactor>
</comment>
<feature type="domain" description="HTH gntR-type" evidence="9">
    <location>
        <begin position="9"/>
        <end position="77"/>
    </location>
</feature>
<keyword evidence="4 10" id="KW-0808">Transferase</keyword>
<dbReference type="Gene3D" id="3.90.1150.10">
    <property type="entry name" value="Aspartate Aminotransferase, domain 1"/>
    <property type="match status" value="1"/>
</dbReference>
<dbReference type="CDD" id="cd00609">
    <property type="entry name" value="AAT_like"/>
    <property type="match status" value="1"/>
</dbReference>
<dbReference type="PANTHER" id="PTHR46577">
    <property type="entry name" value="HTH-TYPE TRANSCRIPTIONAL REGULATORY PROTEIN GABR"/>
    <property type="match status" value="1"/>
</dbReference>
<dbReference type="OrthoDB" id="9802601at2"/>
<comment type="caution">
    <text evidence="10">The sequence shown here is derived from an EMBL/GenBank/DDBJ whole genome shotgun (WGS) entry which is preliminary data.</text>
</comment>
<accession>A0A4Z0GNY6</accession>
<dbReference type="Pfam" id="PF00155">
    <property type="entry name" value="Aminotran_1_2"/>
    <property type="match status" value="1"/>
</dbReference>
<dbReference type="InterPro" id="IPR000524">
    <property type="entry name" value="Tscrpt_reg_HTH_GntR"/>
</dbReference>